<feature type="domain" description="Disease resistance N-terminal" evidence="6">
    <location>
        <begin position="8"/>
        <end position="90"/>
    </location>
</feature>
<dbReference type="InterPro" id="IPR055414">
    <property type="entry name" value="LRR_R13L4/SHOC2-like"/>
</dbReference>
<dbReference type="InterPro" id="IPR041118">
    <property type="entry name" value="Rx_N"/>
</dbReference>
<dbReference type="Proteomes" id="UP001151532">
    <property type="component" value="Chromosome 6"/>
</dbReference>
<dbReference type="OrthoDB" id="2973320at2759"/>
<dbReference type="Pfam" id="PF00931">
    <property type="entry name" value="NB-ARC"/>
    <property type="match status" value="1"/>
</dbReference>
<evidence type="ECO:0000259" key="6">
    <source>
        <dbReference type="Pfam" id="PF18052"/>
    </source>
</evidence>
<evidence type="ECO:0000313" key="8">
    <source>
        <dbReference type="EMBL" id="KAJ6700350.1"/>
    </source>
</evidence>
<evidence type="ECO:0000259" key="5">
    <source>
        <dbReference type="Pfam" id="PF00931"/>
    </source>
</evidence>
<name>A0A9Q0T4K7_SALPP</name>
<dbReference type="EMBL" id="JAPFFK010000017">
    <property type="protein sequence ID" value="KAJ6700350.1"/>
    <property type="molecule type" value="Genomic_DNA"/>
</dbReference>
<reference evidence="8" key="1">
    <citation type="submission" date="2022-11" db="EMBL/GenBank/DDBJ databases">
        <authorList>
            <person name="Hyden B.L."/>
            <person name="Feng K."/>
            <person name="Yates T."/>
            <person name="Jawdy S."/>
            <person name="Smart L.B."/>
            <person name="Muchero W."/>
        </authorList>
    </citation>
    <scope>NUCLEOTIDE SEQUENCE</scope>
    <source>
        <tissue evidence="8">Shoot tip</tissue>
    </source>
</reference>
<dbReference type="Pfam" id="PF18052">
    <property type="entry name" value="Rx_N"/>
    <property type="match status" value="1"/>
</dbReference>
<keyword evidence="3" id="KW-0611">Plant defense</keyword>
<accession>A0A9Q0T4K7</accession>
<dbReference type="GO" id="GO:0043531">
    <property type="term" value="F:ADP binding"/>
    <property type="evidence" value="ECO:0007669"/>
    <property type="project" value="InterPro"/>
</dbReference>
<gene>
    <name evidence="8" type="ORF">OIU79_013396</name>
</gene>
<keyword evidence="9" id="KW-1185">Reference proteome</keyword>
<evidence type="ECO:0000256" key="1">
    <source>
        <dbReference type="ARBA" id="ARBA00022737"/>
    </source>
</evidence>
<dbReference type="Pfam" id="PF23598">
    <property type="entry name" value="LRR_14"/>
    <property type="match status" value="1"/>
</dbReference>
<comment type="caution">
    <text evidence="8">The sequence shown here is derived from an EMBL/GenBank/DDBJ whole genome shotgun (WGS) entry which is preliminary data.</text>
</comment>
<organism evidence="8 9">
    <name type="scientific">Salix purpurea</name>
    <name type="common">Purple osier willow</name>
    <dbReference type="NCBI Taxonomy" id="77065"/>
    <lineage>
        <taxon>Eukaryota</taxon>
        <taxon>Viridiplantae</taxon>
        <taxon>Streptophyta</taxon>
        <taxon>Embryophyta</taxon>
        <taxon>Tracheophyta</taxon>
        <taxon>Spermatophyta</taxon>
        <taxon>Magnoliopsida</taxon>
        <taxon>eudicotyledons</taxon>
        <taxon>Gunneridae</taxon>
        <taxon>Pentapetalae</taxon>
        <taxon>rosids</taxon>
        <taxon>fabids</taxon>
        <taxon>Malpighiales</taxon>
        <taxon>Salicaceae</taxon>
        <taxon>Saliceae</taxon>
        <taxon>Salix</taxon>
    </lineage>
</organism>
<dbReference type="PRINTS" id="PR00364">
    <property type="entry name" value="DISEASERSIST"/>
</dbReference>
<dbReference type="GO" id="GO:0051707">
    <property type="term" value="P:response to other organism"/>
    <property type="evidence" value="ECO:0007669"/>
    <property type="project" value="UniProtKB-ARBA"/>
</dbReference>
<protein>
    <submittedName>
        <fullName evidence="8">DISEASE RESISTANCE RPP13-LIKE PROTEIN 4</fullName>
    </submittedName>
</protein>
<dbReference type="InterPro" id="IPR027417">
    <property type="entry name" value="P-loop_NTPase"/>
</dbReference>
<keyword evidence="1" id="KW-0677">Repeat</keyword>
<feature type="domain" description="NB-ARC" evidence="5">
    <location>
        <begin position="162"/>
        <end position="332"/>
    </location>
</feature>
<proteinExistence type="predicted"/>
<dbReference type="PANTHER" id="PTHR36766">
    <property type="entry name" value="PLANT BROAD-SPECTRUM MILDEW RESISTANCE PROTEIN RPW8"/>
    <property type="match status" value="1"/>
</dbReference>
<reference evidence="8" key="2">
    <citation type="journal article" date="2023" name="Int. J. Mol. Sci.">
        <title>De Novo Assembly and Annotation of 11 Diverse Shrub Willow (Salix) Genomes Reveals Novel Gene Organization in Sex-Linked Regions.</title>
        <authorList>
            <person name="Hyden B."/>
            <person name="Feng K."/>
            <person name="Yates T.B."/>
            <person name="Jawdy S."/>
            <person name="Cereghino C."/>
            <person name="Smart L.B."/>
            <person name="Muchero W."/>
        </authorList>
    </citation>
    <scope>NUCLEOTIDE SEQUENCE</scope>
    <source>
        <tissue evidence="8">Shoot tip</tissue>
    </source>
</reference>
<dbReference type="Gene3D" id="1.20.5.4130">
    <property type="match status" value="1"/>
</dbReference>
<dbReference type="SUPFAM" id="SSF52540">
    <property type="entry name" value="P-loop containing nucleoside triphosphate hydrolases"/>
    <property type="match status" value="1"/>
</dbReference>
<dbReference type="InterPro" id="IPR002182">
    <property type="entry name" value="NB-ARC"/>
</dbReference>
<dbReference type="PANTHER" id="PTHR36766:SF70">
    <property type="entry name" value="DISEASE RESISTANCE PROTEIN RGA4"/>
    <property type="match status" value="1"/>
</dbReference>
<feature type="domain" description="Disease resistance R13L4/SHOC-2-like LRR" evidence="7">
    <location>
        <begin position="446"/>
        <end position="682"/>
    </location>
</feature>
<dbReference type="InterPro" id="IPR032675">
    <property type="entry name" value="LRR_dom_sf"/>
</dbReference>
<dbReference type="GO" id="GO:0005524">
    <property type="term" value="F:ATP binding"/>
    <property type="evidence" value="ECO:0007669"/>
    <property type="project" value="UniProtKB-KW"/>
</dbReference>
<keyword evidence="2" id="KW-0547">Nucleotide-binding</keyword>
<evidence type="ECO:0000313" key="9">
    <source>
        <dbReference type="Proteomes" id="UP001151532"/>
    </source>
</evidence>
<dbReference type="GO" id="GO:0006952">
    <property type="term" value="P:defense response"/>
    <property type="evidence" value="ECO:0007669"/>
    <property type="project" value="UniProtKB-KW"/>
</dbReference>
<evidence type="ECO:0000259" key="7">
    <source>
        <dbReference type="Pfam" id="PF23598"/>
    </source>
</evidence>
<evidence type="ECO:0000256" key="4">
    <source>
        <dbReference type="ARBA" id="ARBA00022840"/>
    </source>
</evidence>
<sequence length="756" mass="86162">MAVVDAMIQILTQQVFTILKEQARFPLDFKDQFELMKTKLDLTKALLADTESLKEKKEVIKASLITLRGLIYEADNIMTDCLVRDEYEKEGSCTSLTFNKPLFWYQTGKKLKDVNSKLDAMERSLGNHLRYQEQSDHGGDNTSQVMKYTAQDYVPSEVIGLEEDLEKLKGWIRDTKDKLLRVGIFGMGGLGKTTIAQKLFNDQHVAAGYDKMIWVSVSQVSSDRRIVRSMLDQLESHCSVSDETPLLHKLNELLKGKICLIVMDDVWKINQVWWNQFFSGLDGAVGKGSCIIITTRKEDVLTSMGVGRSQFHKPKELTDNDSWLLFRKPAFSSYPDAQFEKVGKEILKKCGGASTGNQGNSSTIGFKIIFNITRCLVEAVSRRGYDGRVYCCKVHDMVRELIIRIAEEESFGKFDEHGRQEMTGDSRWLGFTSEMNMESFRKSSKLRALLITSADDQVVFDRRIGSLGSLRVLDFSLTKLAKISTEKLMEWISSLKRLAYLNLSGVVGLKELPKSFRKLRNLQFLVFAGCNQLVKIDLITSLKKLVVLDLGSCLLYLPSGIEKLSHLQELSGFNVASNSRSPTGFKFCDLQKLVQLRVLRMSIGKDSEIKEDEREVLLKLEKLKVLSIDAQDCEDNNISTMLNIVSPPPSLRELYLKRYHPETLPTWINPEKLSNLQYICIENADIIDFQTSPKSVDGSVFRWNIEGLCFKVLRKLKLDWKELEKDMLLLRYAEVSDCPNLRDPISNLVIWKRSVD</sequence>
<dbReference type="Gene3D" id="3.40.50.300">
    <property type="entry name" value="P-loop containing nucleotide triphosphate hydrolases"/>
    <property type="match status" value="1"/>
</dbReference>
<dbReference type="Gene3D" id="3.80.10.10">
    <property type="entry name" value="Ribonuclease Inhibitor"/>
    <property type="match status" value="1"/>
</dbReference>
<dbReference type="AlphaFoldDB" id="A0A9Q0T4K7"/>
<evidence type="ECO:0000256" key="2">
    <source>
        <dbReference type="ARBA" id="ARBA00022741"/>
    </source>
</evidence>
<dbReference type="SUPFAM" id="SSF52058">
    <property type="entry name" value="L domain-like"/>
    <property type="match status" value="1"/>
</dbReference>
<keyword evidence="4" id="KW-0067">ATP-binding</keyword>
<evidence type="ECO:0000256" key="3">
    <source>
        <dbReference type="ARBA" id="ARBA00022821"/>
    </source>
</evidence>